<keyword evidence="5 7" id="KW-0413">Isomerase</keyword>
<sequence length="262" mass="29014">MSKDNPIGIFDSGVGGTSIWKEIHELLPLEHTIYLADSVNAPYGEKPAEEIIRLSVKNTEKLLQMGAKIIVVACNTATTNAIQHLRSSYTIPFIGIEPAIKPAALHTKTKSIGILATKGTLTSALFAKTSDLYSKDNRVVEVVGKGLVEQIEKGQKDAPRVEQMLRQLLQPMLDAGIDYLVLGCSHYPYLIPTLKKILPQHVTIIDSGMAVAKQTKHVLQSLGLLTDEQQKTPEFFTNADPEILKNLLPEPRERFIVRHLEF</sequence>
<feature type="active site" description="Proton donor/acceptor" evidence="7">
    <location>
        <position position="184"/>
    </location>
</feature>
<dbReference type="InterPro" id="IPR018187">
    <property type="entry name" value="Asp/Glu_racemase_AS_1"/>
</dbReference>
<keyword evidence="9" id="KW-1185">Reference proteome</keyword>
<feature type="active site" description="Proton donor/acceptor" evidence="7">
    <location>
        <position position="74"/>
    </location>
</feature>
<reference evidence="9" key="1">
    <citation type="submission" date="2017-09" db="EMBL/GenBank/DDBJ databases">
        <authorList>
            <person name="Varghese N."/>
            <person name="Submissions S."/>
        </authorList>
    </citation>
    <scope>NUCLEOTIDE SEQUENCE [LARGE SCALE GENOMIC DNA]</scope>
    <source>
        <strain evidence="9">CGMCC 1.12641</strain>
    </source>
</reference>
<dbReference type="PANTHER" id="PTHR21198">
    <property type="entry name" value="GLUTAMATE RACEMASE"/>
    <property type="match status" value="1"/>
</dbReference>
<dbReference type="PANTHER" id="PTHR21198:SF3">
    <property type="entry name" value="GLUTAMATE RACEMASE"/>
    <property type="match status" value="1"/>
</dbReference>
<keyword evidence="3 7" id="KW-0133">Cell shape</keyword>
<comment type="caution">
    <text evidence="7">Lacks conserved residue(s) required for the propagation of feature annotation.</text>
</comment>
<dbReference type="EMBL" id="OCMF01000001">
    <property type="protein sequence ID" value="SOC78926.1"/>
    <property type="molecule type" value="Genomic_DNA"/>
</dbReference>
<dbReference type="Proteomes" id="UP000219193">
    <property type="component" value="Unassembled WGS sequence"/>
</dbReference>
<comment type="pathway">
    <text evidence="7">Cell wall biogenesis; peptidoglycan biosynthesis.</text>
</comment>
<dbReference type="EC" id="5.1.1.3" evidence="2 7"/>
<dbReference type="Pfam" id="PF01177">
    <property type="entry name" value="Asp_Glu_race"/>
    <property type="match status" value="1"/>
</dbReference>
<dbReference type="InterPro" id="IPR015942">
    <property type="entry name" value="Asp/Glu/hydantoin_racemase"/>
</dbReference>
<keyword evidence="6 7" id="KW-0961">Cell wall biogenesis/degradation</keyword>
<evidence type="ECO:0000256" key="7">
    <source>
        <dbReference type="HAMAP-Rule" id="MF_00258"/>
    </source>
</evidence>
<feature type="binding site" evidence="7">
    <location>
        <begin position="43"/>
        <end position="44"/>
    </location>
    <ligand>
        <name>substrate</name>
    </ligand>
</feature>
<evidence type="ECO:0000256" key="4">
    <source>
        <dbReference type="ARBA" id="ARBA00022984"/>
    </source>
</evidence>
<dbReference type="OrthoDB" id="9801055at2"/>
<protein>
    <recommendedName>
        <fullName evidence="2 7">Glutamate racemase</fullName>
        <ecNumber evidence="2 7">5.1.1.3</ecNumber>
    </recommendedName>
</protein>
<evidence type="ECO:0000256" key="2">
    <source>
        <dbReference type="ARBA" id="ARBA00013090"/>
    </source>
</evidence>
<comment type="similarity">
    <text evidence="7">Belongs to the aspartate/glutamate racemases family.</text>
</comment>
<evidence type="ECO:0000256" key="5">
    <source>
        <dbReference type="ARBA" id="ARBA00023235"/>
    </source>
</evidence>
<evidence type="ECO:0000256" key="6">
    <source>
        <dbReference type="ARBA" id="ARBA00023316"/>
    </source>
</evidence>
<keyword evidence="4 7" id="KW-0573">Peptidoglycan synthesis</keyword>
<comment type="function">
    <text evidence="7">Provides the (R)-glutamate required for cell wall biosynthesis.</text>
</comment>
<evidence type="ECO:0000313" key="8">
    <source>
        <dbReference type="EMBL" id="SOC78926.1"/>
    </source>
</evidence>
<accession>A0A285X1N6</accession>
<dbReference type="Gene3D" id="3.40.50.1860">
    <property type="match status" value="2"/>
</dbReference>
<feature type="binding site" evidence="7">
    <location>
        <begin position="11"/>
        <end position="12"/>
    </location>
    <ligand>
        <name>substrate</name>
    </ligand>
</feature>
<evidence type="ECO:0000256" key="3">
    <source>
        <dbReference type="ARBA" id="ARBA00022960"/>
    </source>
</evidence>
<dbReference type="GO" id="GO:0009252">
    <property type="term" value="P:peptidoglycan biosynthetic process"/>
    <property type="evidence" value="ECO:0007669"/>
    <property type="project" value="UniProtKB-UniRule"/>
</dbReference>
<dbReference type="NCBIfam" id="TIGR00067">
    <property type="entry name" value="glut_race"/>
    <property type="match status" value="1"/>
</dbReference>
<dbReference type="InterPro" id="IPR004391">
    <property type="entry name" value="Glu_race"/>
</dbReference>
<gene>
    <name evidence="7" type="primary">murI</name>
    <name evidence="8" type="ORF">SAMN06296241_0446</name>
</gene>
<proteinExistence type="inferred from homology"/>
<dbReference type="AlphaFoldDB" id="A0A285X1N6"/>
<evidence type="ECO:0000313" key="9">
    <source>
        <dbReference type="Proteomes" id="UP000219193"/>
    </source>
</evidence>
<dbReference type="UniPathway" id="UPA00219"/>
<name>A0A285X1N6_9FLAO</name>
<comment type="catalytic activity">
    <reaction evidence="1 7">
        <text>L-glutamate = D-glutamate</text>
        <dbReference type="Rhea" id="RHEA:12813"/>
        <dbReference type="ChEBI" id="CHEBI:29985"/>
        <dbReference type="ChEBI" id="CHEBI:29986"/>
        <dbReference type="EC" id="5.1.1.3"/>
    </reaction>
</comment>
<dbReference type="RefSeq" id="WP_097054710.1">
    <property type="nucleotide sequence ID" value="NZ_OCMF01000001.1"/>
</dbReference>
<dbReference type="PROSITE" id="PS00923">
    <property type="entry name" value="ASP_GLU_RACEMASE_1"/>
    <property type="match status" value="1"/>
</dbReference>
<dbReference type="HAMAP" id="MF_00258">
    <property type="entry name" value="Glu_racemase"/>
    <property type="match status" value="1"/>
</dbReference>
<evidence type="ECO:0000256" key="1">
    <source>
        <dbReference type="ARBA" id="ARBA00001602"/>
    </source>
</evidence>
<dbReference type="InterPro" id="IPR001920">
    <property type="entry name" value="Asp/Glu_race"/>
</dbReference>
<dbReference type="GO" id="GO:0008360">
    <property type="term" value="P:regulation of cell shape"/>
    <property type="evidence" value="ECO:0007669"/>
    <property type="project" value="UniProtKB-KW"/>
</dbReference>
<organism evidence="8 9">
    <name type="scientific">Salinimicrobium sediminis</name>
    <dbReference type="NCBI Taxonomy" id="1343891"/>
    <lineage>
        <taxon>Bacteria</taxon>
        <taxon>Pseudomonadati</taxon>
        <taxon>Bacteroidota</taxon>
        <taxon>Flavobacteriia</taxon>
        <taxon>Flavobacteriales</taxon>
        <taxon>Flavobacteriaceae</taxon>
        <taxon>Salinimicrobium</taxon>
    </lineage>
</organism>
<feature type="binding site" evidence="7">
    <location>
        <begin position="75"/>
        <end position="76"/>
    </location>
    <ligand>
        <name>substrate</name>
    </ligand>
</feature>
<dbReference type="GO" id="GO:0008881">
    <property type="term" value="F:glutamate racemase activity"/>
    <property type="evidence" value="ECO:0007669"/>
    <property type="project" value="UniProtKB-UniRule"/>
</dbReference>
<dbReference type="GO" id="GO:0071555">
    <property type="term" value="P:cell wall organization"/>
    <property type="evidence" value="ECO:0007669"/>
    <property type="project" value="UniProtKB-KW"/>
</dbReference>
<dbReference type="SUPFAM" id="SSF53681">
    <property type="entry name" value="Aspartate/glutamate racemase"/>
    <property type="match status" value="2"/>
</dbReference>